<evidence type="ECO:0000256" key="4">
    <source>
        <dbReference type="ARBA" id="ARBA00023163"/>
    </source>
</evidence>
<dbReference type="PROSITE" id="PS00041">
    <property type="entry name" value="HTH_ARAC_FAMILY_1"/>
    <property type="match status" value="1"/>
</dbReference>
<name>A0ABS9CK21_9FIRM</name>
<keyword evidence="2" id="KW-0238">DNA-binding</keyword>
<dbReference type="RefSeq" id="WP_235322490.1">
    <property type="nucleotide sequence ID" value="NZ_JAFBIT010000001.1"/>
</dbReference>
<dbReference type="InterPro" id="IPR009057">
    <property type="entry name" value="Homeodomain-like_sf"/>
</dbReference>
<dbReference type="Pfam" id="PF12833">
    <property type="entry name" value="HTH_18"/>
    <property type="match status" value="1"/>
</dbReference>
<dbReference type="SUPFAM" id="SSF51215">
    <property type="entry name" value="Regulatory protein AraC"/>
    <property type="match status" value="1"/>
</dbReference>
<evidence type="ECO:0000313" key="7">
    <source>
        <dbReference type="Proteomes" id="UP001299220"/>
    </source>
</evidence>
<evidence type="ECO:0000256" key="1">
    <source>
        <dbReference type="ARBA" id="ARBA00023015"/>
    </source>
</evidence>
<evidence type="ECO:0000256" key="2">
    <source>
        <dbReference type="ARBA" id="ARBA00023125"/>
    </source>
</evidence>
<dbReference type="Gene3D" id="1.10.10.60">
    <property type="entry name" value="Homeodomain-like"/>
    <property type="match status" value="2"/>
</dbReference>
<dbReference type="InterPro" id="IPR050204">
    <property type="entry name" value="AraC_XylS_family_regulators"/>
</dbReference>
<dbReference type="PRINTS" id="PR00032">
    <property type="entry name" value="HTHARAC"/>
</dbReference>
<evidence type="ECO:0000313" key="6">
    <source>
        <dbReference type="EMBL" id="MCF2651476.1"/>
    </source>
</evidence>
<comment type="caution">
    <text evidence="6">The sequence shown here is derived from an EMBL/GenBank/DDBJ whole genome shotgun (WGS) entry which is preliminary data.</text>
</comment>
<evidence type="ECO:0000256" key="3">
    <source>
        <dbReference type="ARBA" id="ARBA00023159"/>
    </source>
</evidence>
<sequence length="258" mass="29416">MEIIAIRHDWPEKAGFVISRPHGREDYTFLHFMRSMEISVGGKTVTARPGACIFYAPGTPQWFRSESGIIHNWVHLGASVKETLARYGIPEDELLYPRATSFISDIFRLAEAAYFSEDPFKDEILEAYMTEFLIRFSHAIREEPHLPSVGRQEREKMQALRQTILTSPENKWTVPEMAALASLSPSRFHAVYKAVFGTSPMRDVIEARIRYAQSLLLSDGAPLVDIAETLGYADQYHFIRQFKAVTGETPGAYRQARR</sequence>
<dbReference type="InterPro" id="IPR037923">
    <property type="entry name" value="HTH-like"/>
</dbReference>
<keyword evidence="3" id="KW-0010">Activator</keyword>
<dbReference type="PROSITE" id="PS01124">
    <property type="entry name" value="HTH_ARAC_FAMILY_2"/>
    <property type="match status" value="1"/>
</dbReference>
<gene>
    <name evidence="6" type="ORF">JQM67_02490</name>
</gene>
<feature type="domain" description="HTH araC/xylS-type" evidence="5">
    <location>
        <begin position="158"/>
        <end position="256"/>
    </location>
</feature>
<keyword evidence="7" id="KW-1185">Reference proteome</keyword>
<proteinExistence type="predicted"/>
<dbReference type="InterPro" id="IPR020449">
    <property type="entry name" value="Tscrpt_reg_AraC-type_HTH"/>
</dbReference>
<dbReference type="Proteomes" id="UP001299220">
    <property type="component" value="Unassembled WGS sequence"/>
</dbReference>
<dbReference type="PANTHER" id="PTHR46796">
    <property type="entry name" value="HTH-TYPE TRANSCRIPTIONAL ACTIVATOR RHAS-RELATED"/>
    <property type="match status" value="1"/>
</dbReference>
<protein>
    <submittedName>
        <fullName evidence="6">Helix-turn-helix transcriptional regulator</fullName>
    </submittedName>
</protein>
<dbReference type="InterPro" id="IPR018062">
    <property type="entry name" value="HTH_AraC-typ_CS"/>
</dbReference>
<accession>A0ABS9CK21</accession>
<keyword evidence="4" id="KW-0804">Transcription</keyword>
<dbReference type="SUPFAM" id="SSF46689">
    <property type="entry name" value="Homeodomain-like"/>
    <property type="match status" value="2"/>
</dbReference>
<dbReference type="PANTHER" id="PTHR46796:SF7">
    <property type="entry name" value="ARAC FAMILY TRANSCRIPTIONAL REGULATOR"/>
    <property type="match status" value="1"/>
</dbReference>
<keyword evidence="1" id="KW-0805">Transcription regulation</keyword>
<dbReference type="SMART" id="SM00342">
    <property type="entry name" value="HTH_ARAC"/>
    <property type="match status" value="1"/>
</dbReference>
<reference evidence="6 7" key="1">
    <citation type="submission" date="2020-12" db="EMBL/GenBank/DDBJ databases">
        <title>Whole genome sequences of gut porcine anaerobes.</title>
        <authorList>
            <person name="Kubasova T."/>
            <person name="Jahodarova E."/>
            <person name="Rychlik I."/>
        </authorList>
    </citation>
    <scope>NUCLEOTIDE SEQUENCE [LARGE SCALE GENOMIC DNA]</scope>
    <source>
        <strain evidence="6 7">An867</strain>
    </source>
</reference>
<organism evidence="6 7">
    <name type="scientific">Anaeromassilibacillus senegalensis</name>
    <dbReference type="NCBI Taxonomy" id="1673717"/>
    <lineage>
        <taxon>Bacteria</taxon>
        <taxon>Bacillati</taxon>
        <taxon>Bacillota</taxon>
        <taxon>Clostridia</taxon>
        <taxon>Eubacteriales</taxon>
        <taxon>Acutalibacteraceae</taxon>
        <taxon>Anaeromassilibacillus</taxon>
    </lineage>
</organism>
<dbReference type="InterPro" id="IPR018060">
    <property type="entry name" value="HTH_AraC"/>
</dbReference>
<dbReference type="EMBL" id="JAFBIT010000001">
    <property type="protein sequence ID" value="MCF2651476.1"/>
    <property type="molecule type" value="Genomic_DNA"/>
</dbReference>
<evidence type="ECO:0000259" key="5">
    <source>
        <dbReference type="PROSITE" id="PS01124"/>
    </source>
</evidence>